<evidence type="ECO:0000313" key="5">
    <source>
        <dbReference type="Proteomes" id="UP000502504"/>
    </source>
</evidence>
<proteinExistence type="predicted"/>
<evidence type="ECO:0000256" key="1">
    <source>
        <dbReference type="SAM" id="MobiDB-lite"/>
    </source>
</evidence>
<feature type="region of interest" description="Disordered" evidence="1">
    <location>
        <begin position="17"/>
        <end position="40"/>
    </location>
</feature>
<evidence type="ECO:0000313" key="4">
    <source>
        <dbReference type="Proteomes" id="UP000190306"/>
    </source>
</evidence>
<dbReference type="RefSeq" id="WP_078635064.1">
    <property type="nucleotide sequence ID" value="NZ_CM007717.1"/>
</dbReference>
<name>A0AAE6YC60_STRAT</name>
<protein>
    <submittedName>
        <fullName evidence="3">Uncharacterized protein</fullName>
    </submittedName>
</protein>
<sequence length="170" mass="18467">MAWDEWERLKAEAASGDGPHLRLNQLDPGSGPVRPAPDPGRYGELKVGQQDLARIGTNAFELYNDLWDKGRRAVPTSESAAGRLTASGFALGGALQHVALRWDEQLGSLRDACAHILNHMTVTKKLHAGDDHYIRRQMSSIDLLDAGFDERVGEPGRPNPVYGGSKGGRS</sequence>
<dbReference type="AlphaFoldDB" id="A0AAE6YC60"/>
<gene>
    <name evidence="2" type="ORF">AFM16_28060</name>
    <name evidence="3" type="ORF">HCX60_28565</name>
</gene>
<dbReference type="Proteomes" id="UP000190306">
    <property type="component" value="Chromosome"/>
</dbReference>
<dbReference type="EMBL" id="CP050692">
    <property type="protein sequence ID" value="QIT46993.1"/>
    <property type="molecule type" value="Genomic_DNA"/>
</dbReference>
<evidence type="ECO:0000313" key="3">
    <source>
        <dbReference type="EMBL" id="QIT46993.1"/>
    </source>
</evidence>
<dbReference type="Proteomes" id="UP000502504">
    <property type="component" value="Chromosome"/>
</dbReference>
<feature type="region of interest" description="Disordered" evidence="1">
    <location>
        <begin position="149"/>
        <end position="170"/>
    </location>
</feature>
<dbReference type="EMBL" id="LHQL01000013">
    <property type="protein sequence ID" value="OOQ48852.1"/>
    <property type="molecule type" value="Genomic_DNA"/>
</dbReference>
<keyword evidence="4" id="KW-1185">Reference proteome</keyword>
<reference evidence="3 5" key="2">
    <citation type="submission" date="2020-03" db="EMBL/GenBank/DDBJ databases">
        <title>Is there a link between lipid content and antibiotic production in Streptomyces?</title>
        <authorList>
            <person name="David M."/>
            <person name="Lejeune C."/>
            <person name="Abreu S."/>
            <person name="Thibessard A."/>
            <person name="Leblond P."/>
            <person name="Chaminade P."/>
            <person name="Virolle M.-J."/>
        </authorList>
    </citation>
    <scope>NUCLEOTIDE SEQUENCE [LARGE SCALE GENOMIC DNA]</scope>
    <source>
        <strain evidence="3 5">DSM 41481</strain>
    </source>
</reference>
<evidence type="ECO:0000313" key="2">
    <source>
        <dbReference type="EMBL" id="OOQ48852.1"/>
    </source>
</evidence>
<organism evidence="3 5">
    <name type="scientific">Streptomyces antibioticus</name>
    <dbReference type="NCBI Taxonomy" id="1890"/>
    <lineage>
        <taxon>Bacteria</taxon>
        <taxon>Bacillati</taxon>
        <taxon>Actinomycetota</taxon>
        <taxon>Actinomycetes</taxon>
        <taxon>Kitasatosporales</taxon>
        <taxon>Streptomycetaceae</taxon>
        <taxon>Streptomyces</taxon>
    </lineage>
</organism>
<accession>A0AAE6YC60</accession>
<reference evidence="2 4" key="1">
    <citation type="submission" date="2015-07" db="EMBL/GenBank/DDBJ databases">
        <title>Draft Genome Sequence of Streptomyces antibioticus, IMRU 3720 reveals insights in the evolution of actinomycin biosynthetic gene clusters in Streptomyces.</title>
        <authorList>
            <person name="Crnovcic I."/>
            <person name="Ruckert C."/>
            <person name="Kalinowksi J."/>
            <person name="Keller U."/>
        </authorList>
    </citation>
    <scope>NUCLEOTIDE SEQUENCE [LARGE SCALE GENOMIC DNA]</scope>
    <source>
        <strain evidence="2 4">DSM 41481</strain>
    </source>
</reference>